<evidence type="ECO:0000313" key="1">
    <source>
        <dbReference type="EMBL" id="EEF59954.1"/>
    </source>
</evidence>
<sequence length="170" mass="19483">MSKQATSVVITFDGLPLTGQTFKLIDECFGKHGFKPEGDISIYVDKEDEWVRGFTLKDRERILSQGSCIELSYSAQEEPFGWIQPSLDYSPDLLCHKLFFIGSAEFRPAYTKSQRDEAKKIESLSLCLHVTLGSIETHGKSEYQEENWFHFSENVWKEMGELTLIDGEKD</sequence>
<dbReference type="AlphaFoldDB" id="B9XJS8"/>
<dbReference type="RefSeq" id="WP_007416071.1">
    <property type="nucleotide sequence ID" value="NZ_ABOX02000022.1"/>
</dbReference>
<organism evidence="1 2">
    <name type="scientific">Pedosphaera parvula (strain Ellin514)</name>
    <dbReference type="NCBI Taxonomy" id="320771"/>
    <lineage>
        <taxon>Bacteria</taxon>
        <taxon>Pseudomonadati</taxon>
        <taxon>Verrucomicrobiota</taxon>
        <taxon>Pedosphaerae</taxon>
        <taxon>Pedosphaerales</taxon>
        <taxon>Pedosphaeraceae</taxon>
        <taxon>Pedosphaera</taxon>
    </lineage>
</organism>
<name>B9XJS8_PEDPL</name>
<keyword evidence="2" id="KW-1185">Reference proteome</keyword>
<proteinExistence type="predicted"/>
<evidence type="ECO:0000313" key="2">
    <source>
        <dbReference type="Proteomes" id="UP000003688"/>
    </source>
</evidence>
<accession>B9XJS8</accession>
<gene>
    <name evidence="1" type="ORF">Cflav_PD2758</name>
</gene>
<dbReference type="EMBL" id="ABOX02000022">
    <property type="protein sequence ID" value="EEF59954.1"/>
    <property type="molecule type" value="Genomic_DNA"/>
</dbReference>
<comment type="caution">
    <text evidence="1">The sequence shown here is derived from an EMBL/GenBank/DDBJ whole genome shotgun (WGS) entry which is preliminary data.</text>
</comment>
<dbReference type="STRING" id="320771.Cflav_PD2758"/>
<dbReference type="Proteomes" id="UP000003688">
    <property type="component" value="Unassembled WGS sequence"/>
</dbReference>
<reference evidence="1 2" key="1">
    <citation type="journal article" date="2011" name="J. Bacteriol.">
        <title>Genome sequence of 'Pedosphaera parvula' Ellin514, an aerobic Verrucomicrobial isolate from pasture soil.</title>
        <authorList>
            <person name="Kant R."/>
            <person name="van Passel M.W."/>
            <person name="Sangwan P."/>
            <person name="Palva A."/>
            <person name="Lucas S."/>
            <person name="Copeland A."/>
            <person name="Lapidus A."/>
            <person name="Glavina Del Rio T."/>
            <person name="Dalin E."/>
            <person name="Tice H."/>
            <person name="Bruce D."/>
            <person name="Goodwin L."/>
            <person name="Pitluck S."/>
            <person name="Chertkov O."/>
            <person name="Larimer F.W."/>
            <person name="Land M.L."/>
            <person name="Hauser L."/>
            <person name="Brettin T.S."/>
            <person name="Detter J.C."/>
            <person name="Han S."/>
            <person name="de Vos W.M."/>
            <person name="Janssen P.H."/>
            <person name="Smidt H."/>
        </authorList>
    </citation>
    <scope>NUCLEOTIDE SEQUENCE [LARGE SCALE GENOMIC DNA]</scope>
    <source>
        <strain evidence="1 2">Ellin514</strain>
    </source>
</reference>
<protein>
    <submittedName>
        <fullName evidence="1">Uncharacterized protein</fullName>
    </submittedName>
</protein>